<dbReference type="UniPathway" id="UPA00143"/>
<dbReference type="OrthoDB" id="722566at2759"/>
<dbReference type="GO" id="GO:0016567">
    <property type="term" value="P:protein ubiquitination"/>
    <property type="evidence" value="ECO:0007669"/>
    <property type="project" value="UniProtKB-UniPathway"/>
</dbReference>
<evidence type="ECO:0000256" key="2">
    <source>
        <dbReference type="ARBA" id="ARBA00022786"/>
    </source>
</evidence>
<keyword evidence="2" id="KW-0833">Ubl conjugation pathway</keyword>
<accession>A0A1V6QCM6</accession>
<protein>
    <recommendedName>
        <fullName evidence="3">F-box domain-containing protein</fullName>
    </recommendedName>
</protein>
<dbReference type="PROSITE" id="PS50181">
    <property type="entry name" value="FBOX"/>
    <property type="match status" value="1"/>
</dbReference>
<feature type="domain" description="F-box" evidence="3">
    <location>
        <begin position="33"/>
        <end position="79"/>
    </location>
</feature>
<dbReference type="PANTHER" id="PTHR10706">
    <property type="entry name" value="F-BOX FAMILY PROTEIN"/>
    <property type="match status" value="1"/>
</dbReference>
<comment type="caution">
    <text evidence="4">The sequence shown here is derived from an EMBL/GenBank/DDBJ whole genome shotgun (WGS) entry which is preliminary data.</text>
</comment>
<dbReference type="STRING" id="416450.A0A1V6QCM6"/>
<proteinExistence type="predicted"/>
<dbReference type="CDD" id="cd22117">
    <property type="entry name" value="F-box_FBXL4"/>
    <property type="match status" value="1"/>
</dbReference>
<dbReference type="Proteomes" id="UP000191672">
    <property type="component" value="Unassembled WGS sequence"/>
</dbReference>
<reference evidence="5" key="1">
    <citation type="journal article" date="2017" name="Nat. Microbiol.">
        <title>Global analysis of biosynthetic gene clusters reveals vast potential of secondary metabolite production in Penicillium species.</title>
        <authorList>
            <person name="Nielsen J.C."/>
            <person name="Grijseels S."/>
            <person name="Prigent S."/>
            <person name="Ji B."/>
            <person name="Dainat J."/>
            <person name="Nielsen K.F."/>
            <person name="Frisvad J.C."/>
            <person name="Workman M."/>
            <person name="Nielsen J."/>
        </authorList>
    </citation>
    <scope>NUCLEOTIDE SEQUENCE [LARGE SCALE GENOMIC DNA]</scope>
    <source>
        <strain evidence="5">IBT 31811</strain>
    </source>
</reference>
<dbReference type="Pfam" id="PF12014">
    <property type="entry name" value="Cyclin_D1_bind"/>
    <property type="match status" value="1"/>
</dbReference>
<gene>
    <name evidence="4" type="ORF">PENANT_c006G04551</name>
</gene>
<organism evidence="4 5">
    <name type="scientific">Penicillium antarcticum</name>
    <dbReference type="NCBI Taxonomy" id="416450"/>
    <lineage>
        <taxon>Eukaryota</taxon>
        <taxon>Fungi</taxon>
        <taxon>Dikarya</taxon>
        <taxon>Ascomycota</taxon>
        <taxon>Pezizomycotina</taxon>
        <taxon>Eurotiomycetes</taxon>
        <taxon>Eurotiomycetidae</taxon>
        <taxon>Eurotiales</taxon>
        <taxon>Aspergillaceae</taxon>
        <taxon>Penicillium</taxon>
    </lineage>
</organism>
<dbReference type="SUPFAM" id="SSF81383">
    <property type="entry name" value="F-box domain"/>
    <property type="match status" value="1"/>
</dbReference>
<dbReference type="InterPro" id="IPR036047">
    <property type="entry name" value="F-box-like_dom_sf"/>
</dbReference>
<dbReference type="InterPro" id="IPR001810">
    <property type="entry name" value="F-box_dom"/>
</dbReference>
<dbReference type="Pfam" id="PF12937">
    <property type="entry name" value="F-box-like"/>
    <property type="match status" value="1"/>
</dbReference>
<name>A0A1V6QCM6_9EURO</name>
<dbReference type="EMBL" id="MDYN01000006">
    <property type="protein sequence ID" value="OQD86955.1"/>
    <property type="molecule type" value="Genomic_DNA"/>
</dbReference>
<dbReference type="Gene3D" id="1.20.1280.50">
    <property type="match status" value="1"/>
</dbReference>
<comment type="pathway">
    <text evidence="1">Protein modification; protein ubiquitination.</text>
</comment>
<sequence length="451" mass="51091">MEDDTSSGTYQSDLVSDDSSIYVLADERPSRSPSWFLELPAEIIHWILSYLSAPDLARASATCRALVDHGSSDLLWAGLVNARIPHPIEHPGVFQSFRRLYLAYHPCWFIPQHKVWFADNENTGSLILARYDNRRGVVEAYRILAERGTPSFDVWEANPDVIIQSFDPRIHLWLDDPVLFLKDPEPSSSTAPIQALGYLSAERRMPMALEAQHVYSAISFCSNTKPSSDDFWPPSIIPSDSRVSRDLRNHPEEPGCPQVPKYISELSEYAFRLRKWANYRHVFSSGPREATVTYSTLDPSLYTPTKKKPYQGIWVGDYSAHGCEFLLFRQVDPISESEDPDETADSTEIVQQGRLEAIKLTGDPNVPRGQYSFIAEDIGPKGLIRVTTDEPFAGSRIVHCEGHVAGLGFRDDCYIKSQLILMSPDFIGHYWEEMGHISYYRRVDIDGLLKT</sequence>
<evidence type="ECO:0000259" key="3">
    <source>
        <dbReference type="PROSITE" id="PS50181"/>
    </source>
</evidence>
<dbReference type="InterPro" id="IPR045048">
    <property type="entry name" value="FBXO31/39"/>
</dbReference>
<evidence type="ECO:0000313" key="5">
    <source>
        <dbReference type="Proteomes" id="UP000191672"/>
    </source>
</evidence>
<dbReference type="AlphaFoldDB" id="A0A1V6QCM6"/>
<dbReference type="PANTHER" id="PTHR10706:SF130">
    <property type="entry name" value="F-BOX ONLY PROTEIN 31"/>
    <property type="match status" value="1"/>
</dbReference>
<evidence type="ECO:0000256" key="1">
    <source>
        <dbReference type="ARBA" id="ARBA00004906"/>
    </source>
</evidence>
<evidence type="ECO:0000313" key="4">
    <source>
        <dbReference type="EMBL" id="OQD86955.1"/>
    </source>
</evidence>
<keyword evidence="5" id="KW-1185">Reference proteome</keyword>